<comment type="subcellular location">
    <subcellularLocation>
        <location evidence="1">Membrane</location>
        <topology evidence="1">Single-pass membrane protein</topology>
    </subcellularLocation>
</comment>
<name>A0ABW4DTB2_9RHOB</name>
<keyword evidence="3" id="KW-1133">Transmembrane helix</keyword>
<dbReference type="SUPFAM" id="SSF74653">
    <property type="entry name" value="TolA/TonB C-terminal domain"/>
    <property type="match status" value="1"/>
</dbReference>
<feature type="region of interest" description="Disordered" evidence="5">
    <location>
        <begin position="66"/>
        <end position="239"/>
    </location>
</feature>
<protein>
    <submittedName>
        <fullName evidence="7">TonB family protein</fullName>
    </submittedName>
</protein>
<dbReference type="InterPro" id="IPR006260">
    <property type="entry name" value="TonB/TolA_C"/>
</dbReference>
<feature type="compositionally biased region" description="Low complexity" evidence="5">
    <location>
        <begin position="194"/>
        <end position="226"/>
    </location>
</feature>
<dbReference type="PROSITE" id="PS52015">
    <property type="entry name" value="TONB_CTD"/>
    <property type="match status" value="1"/>
</dbReference>
<dbReference type="Gene3D" id="3.30.1150.10">
    <property type="match status" value="1"/>
</dbReference>
<feature type="compositionally biased region" description="Basic and acidic residues" evidence="5">
    <location>
        <begin position="171"/>
        <end position="190"/>
    </location>
</feature>
<evidence type="ECO:0000256" key="2">
    <source>
        <dbReference type="ARBA" id="ARBA00022692"/>
    </source>
</evidence>
<comment type="caution">
    <text evidence="7">The sequence shown here is derived from an EMBL/GenBank/DDBJ whole genome shotgun (WGS) entry which is preliminary data.</text>
</comment>
<evidence type="ECO:0000256" key="3">
    <source>
        <dbReference type="ARBA" id="ARBA00022989"/>
    </source>
</evidence>
<evidence type="ECO:0000256" key="5">
    <source>
        <dbReference type="SAM" id="MobiDB-lite"/>
    </source>
</evidence>
<dbReference type="Pfam" id="PF03544">
    <property type="entry name" value="TonB_C"/>
    <property type="match status" value="1"/>
</dbReference>
<proteinExistence type="predicted"/>
<organism evidence="7 8">
    <name type="scientific">Paracoccus nototheniae</name>
    <dbReference type="NCBI Taxonomy" id="2489002"/>
    <lineage>
        <taxon>Bacteria</taxon>
        <taxon>Pseudomonadati</taxon>
        <taxon>Pseudomonadota</taxon>
        <taxon>Alphaproteobacteria</taxon>
        <taxon>Rhodobacterales</taxon>
        <taxon>Paracoccaceae</taxon>
        <taxon>Paracoccus</taxon>
    </lineage>
</organism>
<sequence length="332" mass="34355">MITRRTLETAGFFTIAAALHVSAAAIMLPERLERGVAAEAPPAALAAGGEEIRSMVTEWEAPPEIAATPEIAEPQTPPEVAAETDPMPQPAPDQPMPDQPVMAAAPDLMMPEPTPAQPNLPEPPEPIAPEPEPEPIDPSRLTLPALQQMPPPEVAPAPEPEPALTLTASARPDRRPEPQPEPEPEPRRAPAPEPQRQQAAPADAPARQAPPAQRAGEGGQSQTTRPAGGGGGASAATQASAMSQWGAQIGSCISRRAAAPRGVRQGGRVILSLTIANGGTIQAVGLAGSSGQPQLDQAALTAAQRVGRCPGAPRELTDATYSFQLPIIINVR</sequence>
<keyword evidence="2" id="KW-0812">Transmembrane</keyword>
<dbReference type="EMBL" id="JBHTOQ010000003">
    <property type="protein sequence ID" value="MFD1479824.1"/>
    <property type="molecule type" value="Genomic_DNA"/>
</dbReference>
<evidence type="ECO:0000313" key="8">
    <source>
        <dbReference type="Proteomes" id="UP001597302"/>
    </source>
</evidence>
<dbReference type="RefSeq" id="WP_379105663.1">
    <property type="nucleotide sequence ID" value="NZ_JBHTOQ010000003.1"/>
</dbReference>
<dbReference type="Proteomes" id="UP001597302">
    <property type="component" value="Unassembled WGS sequence"/>
</dbReference>
<evidence type="ECO:0000259" key="6">
    <source>
        <dbReference type="PROSITE" id="PS52015"/>
    </source>
</evidence>
<feature type="compositionally biased region" description="Pro residues" evidence="5">
    <location>
        <begin position="149"/>
        <end position="161"/>
    </location>
</feature>
<keyword evidence="8" id="KW-1185">Reference proteome</keyword>
<feature type="domain" description="TonB C-terminal" evidence="6">
    <location>
        <begin position="241"/>
        <end position="332"/>
    </location>
</feature>
<reference evidence="8" key="1">
    <citation type="journal article" date="2019" name="Int. J. Syst. Evol. Microbiol.">
        <title>The Global Catalogue of Microorganisms (GCM) 10K type strain sequencing project: providing services to taxonomists for standard genome sequencing and annotation.</title>
        <authorList>
            <consortium name="The Broad Institute Genomics Platform"/>
            <consortium name="The Broad Institute Genome Sequencing Center for Infectious Disease"/>
            <person name="Wu L."/>
            <person name="Ma J."/>
        </authorList>
    </citation>
    <scope>NUCLEOTIDE SEQUENCE [LARGE SCALE GENOMIC DNA]</scope>
    <source>
        <strain evidence="8">CCM 8875</strain>
    </source>
</reference>
<accession>A0ABW4DTB2</accession>
<evidence type="ECO:0000313" key="7">
    <source>
        <dbReference type="EMBL" id="MFD1479824.1"/>
    </source>
</evidence>
<evidence type="ECO:0000256" key="1">
    <source>
        <dbReference type="ARBA" id="ARBA00004167"/>
    </source>
</evidence>
<dbReference type="NCBIfam" id="TIGR01352">
    <property type="entry name" value="tonB_Cterm"/>
    <property type="match status" value="1"/>
</dbReference>
<feature type="compositionally biased region" description="Pro residues" evidence="5">
    <location>
        <begin position="112"/>
        <end position="130"/>
    </location>
</feature>
<feature type="compositionally biased region" description="Pro residues" evidence="5">
    <location>
        <begin position="87"/>
        <end position="98"/>
    </location>
</feature>
<dbReference type="InterPro" id="IPR037682">
    <property type="entry name" value="TonB_C"/>
</dbReference>
<keyword evidence="4" id="KW-0472">Membrane</keyword>
<gene>
    <name evidence="7" type="ORF">ACFQ5P_00810</name>
</gene>
<evidence type="ECO:0000256" key="4">
    <source>
        <dbReference type="ARBA" id="ARBA00023136"/>
    </source>
</evidence>